<dbReference type="InterPro" id="IPR009326">
    <property type="entry name" value="DUF984"/>
</dbReference>
<dbReference type="InterPro" id="IPR007374">
    <property type="entry name" value="ASCH_domain"/>
</dbReference>
<feature type="domain" description="ASCH" evidence="1">
    <location>
        <begin position="4"/>
        <end position="123"/>
    </location>
</feature>
<sequence length="125" mass="13691">MRALELGTPDGLRDELNSLVLAGRKTATTGLPAEYVEETEGLEFVGERLALLDDDGRAVATVEITGVDLTSFAEVTWKHAAAEGEGDASLEEWRTGHRRFWEREGTSVEDDTPLVCLTFRVVRAA</sequence>
<dbReference type="InterPro" id="IPR015947">
    <property type="entry name" value="PUA-like_sf"/>
</dbReference>
<dbReference type="SMART" id="SM01022">
    <property type="entry name" value="ASCH"/>
    <property type="match status" value="1"/>
</dbReference>
<dbReference type="EMBL" id="JBHSPT010000018">
    <property type="protein sequence ID" value="MFC6055543.1"/>
    <property type="molecule type" value="Genomic_DNA"/>
</dbReference>
<keyword evidence="3" id="KW-1185">Reference proteome</keyword>
<organism evidence="2 3">
    <name type="scientific">Streptomyces pratens</name>
    <dbReference type="NCBI Taxonomy" id="887456"/>
    <lineage>
        <taxon>Bacteria</taxon>
        <taxon>Bacillati</taxon>
        <taxon>Actinomycetota</taxon>
        <taxon>Actinomycetes</taxon>
        <taxon>Kitasatosporales</taxon>
        <taxon>Streptomycetaceae</taxon>
        <taxon>Streptomyces</taxon>
    </lineage>
</organism>
<dbReference type="Proteomes" id="UP001596242">
    <property type="component" value="Unassembled WGS sequence"/>
</dbReference>
<evidence type="ECO:0000313" key="2">
    <source>
        <dbReference type="EMBL" id="MFC6055543.1"/>
    </source>
</evidence>
<dbReference type="Gene3D" id="3.10.400.10">
    <property type="entry name" value="Sulfate adenylyltransferase"/>
    <property type="match status" value="1"/>
</dbReference>
<evidence type="ECO:0000313" key="3">
    <source>
        <dbReference type="Proteomes" id="UP001596242"/>
    </source>
</evidence>
<dbReference type="PANTHER" id="PTHR39203">
    <property type="entry name" value="CYTOPLASMIC PROTEIN-RELATED"/>
    <property type="match status" value="1"/>
</dbReference>
<protein>
    <submittedName>
        <fullName evidence="2">ASCH domain-containing protein</fullName>
    </submittedName>
</protein>
<dbReference type="RefSeq" id="WP_386395018.1">
    <property type="nucleotide sequence ID" value="NZ_JBHSPT010000018.1"/>
</dbReference>
<name>A0ABW1LWG1_9ACTN</name>
<comment type="caution">
    <text evidence="2">The sequence shown here is derived from an EMBL/GenBank/DDBJ whole genome shotgun (WGS) entry which is preliminary data.</text>
</comment>
<gene>
    <name evidence="2" type="ORF">ACFP50_08745</name>
</gene>
<dbReference type="PIRSF" id="PIRSF021320">
    <property type="entry name" value="DUF984"/>
    <property type="match status" value="1"/>
</dbReference>
<dbReference type="PANTHER" id="PTHR39203:SF1">
    <property type="entry name" value="CYTOPLASMIC PROTEIN"/>
    <property type="match status" value="1"/>
</dbReference>
<evidence type="ECO:0000259" key="1">
    <source>
        <dbReference type="SMART" id="SM01022"/>
    </source>
</evidence>
<reference evidence="3" key="1">
    <citation type="journal article" date="2019" name="Int. J. Syst. Evol. Microbiol.">
        <title>The Global Catalogue of Microorganisms (GCM) 10K type strain sequencing project: providing services to taxonomists for standard genome sequencing and annotation.</title>
        <authorList>
            <consortium name="The Broad Institute Genomics Platform"/>
            <consortium name="The Broad Institute Genome Sequencing Center for Infectious Disease"/>
            <person name="Wu L."/>
            <person name="Ma J."/>
        </authorList>
    </citation>
    <scope>NUCLEOTIDE SEQUENCE [LARGE SCALE GENOMIC DNA]</scope>
    <source>
        <strain evidence="3">JCM 12763</strain>
    </source>
</reference>
<dbReference type="SUPFAM" id="SSF88697">
    <property type="entry name" value="PUA domain-like"/>
    <property type="match status" value="1"/>
</dbReference>
<proteinExistence type="predicted"/>
<dbReference type="Pfam" id="PF04266">
    <property type="entry name" value="ASCH"/>
    <property type="match status" value="1"/>
</dbReference>
<accession>A0ABW1LWG1</accession>